<reference evidence="9 10" key="1">
    <citation type="submission" date="2020-09" db="EMBL/GenBank/DDBJ databases">
        <title>Pseudoxanthomonas sp. CAU 1598 isolated from sand of Yaerae Beach.</title>
        <authorList>
            <person name="Kim W."/>
        </authorList>
    </citation>
    <scope>NUCLEOTIDE SEQUENCE [LARGE SCALE GENOMIC DNA]</scope>
    <source>
        <strain evidence="9 10">CAU 1598</strain>
    </source>
</reference>
<dbReference type="GO" id="GO:0003755">
    <property type="term" value="F:peptidyl-prolyl cis-trans isomerase activity"/>
    <property type="evidence" value="ECO:0007669"/>
    <property type="project" value="UniProtKB-UniRule"/>
</dbReference>
<dbReference type="SUPFAM" id="SSF54534">
    <property type="entry name" value="FKBP-like"/>
    <property type="match status" value="2"/>
</dbReference>
<dbReference type="Gene3D" id="1.10.4030.10">
    <property type="entry name" value="Porin chaperone SurA, peptide-binding domain"/>
    <property type="match status" value="1"/>
</dbReference>
<dbReference type="InterPro" id="IPR046357">
    <property type="entry name" value="PPIase_dom_sf"/>
</dbReference>
<evidence type="ECO:0000256" key="6">
    <source>
        <dbReference type="ARBA" id="ARBA00023235"/>
    </source>
</evidence>
<keyword evidence="6 7" id="KW-0413">Isomerase</keyword>
<evidence type="ECO:0000256" key="4">
    <source>
        <dbReference type="ARBA" id="ARBA00023110"/>
    </source>
</evidence>
<comment type="subcellular location">
    <subcellularLocation>
        <location evidence="7">Periplasm</location>
    </subcellularLocation>
    <text evidence="7">Is capable of associating with the outer membrane.</text>
</comment>
<accession>A0AAW3ZMT1</accession>
<dbReference type="SUPFAM" id="SSF109998">
    <property type="entry name" value="Triger factor/SurA peptide-binding domain-like"/>
    <property type="match status" value="1"/>
</dbReference>
<comment type="domain">
    <text evidence="7">The PPIase activity resides only in the second parvulin domain. The N-terminal region and the C-terminal tail are necessary and sufficient for the chaperone activity of SurA. The PPIase activity is dispensable for SurA to function as a chaperone. The N-terminal region and the C-terminal tail are also required for porin recognition.</text>
</comment>
<evidence type="ECO:0000313" key="10">
    <source>
        <dbReference type="Proteomes" id="UP000613768"/>
    </source>
</evidence>
<keyword evidence="3 7" id="KW-0574">Periplasm</keyword>
<dbReference type="InterPro" id="IPR015391">
    <property type="entry name" value="SurA_N"/>
</dbReference>
<dbReference type="GO" id="GO:0006457">
    <property type="term" value="P:protein folding"/>
    <property type="evidence" value="ECO:0007669"/>
    <property type="project" value="UniProtKB-UniRule"/>
</dbReference>
<feature type="signal peptide" evidence="7">
    <location>
        <begin position="1"/>
        <end position="26"/>
    </location>
</feature>
<dbReference type="HAMAP" id="MF_01183">
    <property type="entry name" value="Chaperone_SurA"/>
    <property type="match status" value="1"/>
</dbReference>
<comment type="catalytic activity">
    <reaction evidence="7">
        <text>[protein]-peptidylproline (omega=180) = [protein]-peptidylproline (omega=0)</text>
        <dbReference type="Rhea" id="RHEA:16237"/>
        <dbReference type="Rhea" id="RHEA-COMP:10747"/>
        <dbReference type="Rhea" id="RHEA-COMP:10748"/>
        <dbReference type="ChEBI" id="CHEBI:83833"/>
        <dbReference type="ChEBI" id="CHEBI:83834"/>
        <dbReference type="EC" id="5.2.1.8"/>
    </reaction>
</comment>
<dbReference type="GO" id="GO:0030288">
    <property type="term" value="C:outer membrane-bounded periplasmic space"/>
    <property type="evidence" value="ECO:0007669"/>
    <property type="project" value="InterPro"/>
</dbReference>
<evidence type="ECO:0000256" key="7">
    <source>
        <dbReference type="HAMAP-Rule" id="MF_01183"/>
    </source>
</evidence>
<feature type="domain" description="PpiC" evidence="8">
    <location>
        <begin position="296"/>
        <end position="395"/>
    </location>
</feature>
<dbReference type="EC" id="5.2.1.8" evidence="7"/>
<dbReference type="PROSITE" id="PS01096">
    <property type="entry name" value="PPIC_PPIASE_1"/>
    <property type="match status" value="1"/>
</dbReference>
<evidence type="ECO:0000256" key="5">
    <source>
        <dbReference type="ARBA" id="ARBA00023186"/>
    </source>
</evidence>
<dbReference type="InterPro" id="IPR023058">
    <property type="entry name" value="PPIase_PpiC_CS"/>
</dbReference>
<organism evidence="9 10">
    <name type="scientific">Pseudomarimonas arenosa</name>
    <dbReference type="NCBI Taxonomy" id="2774145"/>
    <lineage>
        <taxon>Bacteria</taxon>
        <taxon>Pseudomonadati</taxon>
        <taxon>Pseudomonadota</taxon>
        <taxon>Gammaproteobacteria</taxon>
        <taxon>Lysobacterales</taxon>
        <taxon>Lysobacteraceae</taxon>
        <taxon>Pseudomarimonas</taxon>
    </lineage>
</organism>
<protein>
    <recommendedName>
        <fullName evidence="7">Chaperone SurA</fullName>
    </recommendedName>
    <alternativeName>
        <fullName evidence="7">Peptidyl-prolyl cis-trans isomerase SurA</fullName>
        <shortName evidence="7">PPIase SurA</shortName>
        <ecNumber evidence="7">5.2.1.8</ecNumber>
    </alternativeName>
    <alternativeName>
        <fullName evidence="7">Rotamase SurA</fullName>
    </alternativeName>
</protein>
<dbReference type="PANTHER" id="PTHR47637:SF1">
    <property type="entry name" value="CHAPERONE SURA"/>
    <property type="match status" value="1"/>
</dbReference>
<evidence type="ECO:0000313" key="9">
    <source>
        <dbReference type="EMBL" id="MBD8525952.1"/>
    </source>
</evidence>
<sequence precursor="true">MTHYSFNLLPRALSVVLLGAALAALAYSPTGRAQALVSNQLDSIVALVEEDVILRSELDTAVSNIMIQYADRQAQLPPRNILEKQVLERLVLLRLQLQRAEAGGIRVGDGELEQAIRSIAQQNRITPEQMRAQLARDGMDFAEFRRNLRDEIISQRLRQSVIQNRVNVTDTEIDIALASDSMKTGQVRIGLILIAVPDGATQEQISTALTKAEGVRDLVTSGKMEFSAAAIRYSDAPNALEGGDIGWRSFDEMPPMFANVVEGMSKGDLTPPIRGQSGYHLLKLIDSRDQQQQETVTEYRARDILIRAGDLVSMDEAKRKIDEIHARIKAGEKFEDLARTLSDDTMTKNAGGDMGWFHAYAWGNAVGEQVLQLSDGEVSEPFRTEAGWHLIQRLESRVQDVTEESKRNRAREMLARRKSDEEMERFLRQLREESFVELRLGS</sequence>
<dbReference type="PROSITE" id="PS50198">
    <property type="entry name" value="PPIC_PPIASE_2"/>
    <property type="match status" value="2"/>
</dbReference>
<dbReference type="AlphaFoldDB" id="A0AAW3ZMT1"/>
<dbReference type="Gene3D" id="3.10.50.40">
    <property type="match status" value="2"/>
</dbReference>
<dbReference type="InterPro" id="IPR027304">
    <property type="entry name" value="Trigger_fact/SurA_dom_sf"/>
</dbReference>
<dbReference type="GO" id="GO:0042277">
    <property type="term" value="F:peptide binding"/>
    <property type="evidence" value="ECO:0007669"/>
    <property type="project" value="InterPro"/>
</dbReference>
<dbReference type="InterPro" id="IPR023034">
    <property type="entry name" value="PPIase_SurA"/>
</dbReference>
<dbReference type="Pfam" id="PF00639">
    <property type="entry name" value="Rotamase"/>
    <property type="match status" value="1"/>
</dbReference>
<evidence type="ECO:0000256" key="1">
    <source>
        <dbReference type="ARBA" id="ARBA00022729"/>
    </source>
</evidence>
<dbReference type="Proteomes" id="UP000613768">
    <property type="component" value="Unassembled WGS sequence"/>
</dbReference>
<evidence type="ECO:0000256" key="2">
    <source>
        <dbReference type="ARBA" id="ARBA00022737"/>
    </source>
</evidence>
<dbReference type="Pfam" id="PF13616">
    <property type="entry name" value="Rotamase_3"/>
    <property type="match status" value="1"/>
</dbReference>
<comment type="function">
    <text evidence="7">Chaperone involved in the correct folding and assembly of outer membrane proteins. Recognizes specific patterns of aromatic residues and the orientation of their side chains, which are found more frequently in integral outer membrane proteins. May act in both early periplasmic and late outer membrane-associated steps of protein maturation.</text>
</comment>
<keyword evidence="2 7" id="KW-0677">Repeat</keyword>
<evidence type="ECO:0000259" key="8">
    <source>
        <dbReference type="PROSITE" id="PS50198"/>
    </source>
</evidence>
<dbReference type="Pfam" id="PF09312">
    <property type="entry name" value="SurA_N"/>
    <property type="match status" value="1"/>
</dbReference>
<dbReference type="PANTHER" id="PTHR47637">
    <property type="entry name" value="CHAPERONE SURA"/>
    <property type="match status" value="1"/>
</dbReference>
<keyword evidence="5 7" id="KW-0143">Chaperone</keyword>
<dbReference type="GO" id="GO:0050821">
    <property type="term" value="P:protein stabilization"/>
    <property type="evidence" value="ECO:0007669"/>
    <property type="project" value="InterPro"/>
</dbReference>
<dbReference type="GO" id="GO:0051082">
    <property type="term" value="F:unfolded protein binding"/>
    <property type="evidence" value="ECO:0007669"/>
    <property type="project" value="UniProtKB-UniRule"/>
</dbReference>
<keyword evidence="10" id="KW-1185">Reference proteome</keyword>
<keyword evidence="1 7" id="KW-0732">Signal</keyword>
<comment type="caution">
    <text evidence="9">The sequence shown here is derived from an EMBL/GenBank/DDBJ whole genome shotgun (WGS) entry which is preliminary data.</text>
</comment>
<feature type="chain" id="PRO_5043063979" description="Chaperone SurA" evidence="7">
    <location>
        <begin position="27"/>
        <end position="442"/>
    </location>
</feature>
<proteinExistence type="inferred from homology"/>
<evidence type="ECO:0000256" key="3">
    <source>
        <dbReference type="ARBA" id="ARBA00022764"/>
    </source>
</evidence>
<dbReference type="InterPro" id="IPR050280">
    <property type="entry name" value="OMP_Chaperone_SurA"/>
</dbReference>
<keyword evidence="4 7" id="KW-0697">Rotamase</keyword>
<dbReference type="InterPro" id="IPR000297">
    <property type="entry name" value="PPIase_PpiC"/>
</dbReference>
<feature type="domain" description="PpiC" evidence="8">
    <location>
        <begin position="184"/>
        <end position="286"/>
    </location>
</feature>
<dbReference type="RefSeq" id="WP_192029374.1">
    <property type="nucleotide sequence ID" value="NZ_JACYTR010000015.1"/>
</dbReference>
<dbReference type="GO" id="GO:0043165">
    <property type="term" value="P:Gram-negative-bacterium-type cell outer membrane assembly"/>
    <property type="evidence" value="ECO:0007669"/>
    <property type="project" value="InterPro"/>
</dbReference>
<dbReference type="EMBL" id="JACYTR010000015">
    <property type="protein sequence ID" value="MBD8525952.1"/>
    <property type="molecule type" value="Genomic_DNA"/>
</dbReference>
<gene>
    <name evidence="7" type="primary">surA</name>
    <name evidence="9" type="ORF">IFO71_09365</name>
</gene>
<name>A0AAW3ZMT1_9GAMM</name>